<dbReference type="Gene3D" id="3.40.1440.10">
    <property type="entry name" value="GIY-YIG endonuclease"/>
    <property type="match status" value="1"/>
</dbReference>
<dbReference type="InterPro" id="IPR050190">
    <property type="entry name" value="UPF0213_domain"/>
</dbReference>
<evidence type="ECO:0000313" key="4">
    <source>
        <dbReference type="Proteomes" id="UP000229805"/>
    </source>
</evidence>
<comment type="caution">
    <text evidence="3">The sequence shown here is derived from an EMBL/GenBank/DDBJ whole genome shotgun (WGS) entry which is preliminary data.</text>
</comment>
<feature type="domain" description="GIY-YIG" evidence="2">
    <location>
        <begin position="1"/>
        <end position="76"/>
    </location>
</feature>
<dbReference type="InterPro" id="IPR035901">
    <property type="entry name" value="GIY-YIG_endonuc_sf"/>
</dbReference>
<dbReference type="SUPFAM" id="SSF82771">
    <property type="entry name" value="GIY-YIG endonuclease"/>
    <property type="match status" value="1"/>
</dbReference>
<dbReference type="Proteomes" id="UP000229805">
    <property type="component" value="Unassembled WGS sequence"/>
</dbReference>
<organism evidence="3 4">
    <name type="scientific">Candidatus Portnoybacteria bacterium CG_4_10_14_0_2_um_filter_44_20</name>
    <dbReference type="NCBI Taxonomy" id="1974799"/>
    <lineage>
        <taxon>Bacteria</taxon>
        <taxon>Candidatus Portnoyibacteriota</taxon>
    </lineage>
</organism>
<evidence type="ECO:0000313" key="3">
    <source>
        <dbReference type="EMBL" id="PIZ68689.1"/>
    </source>
</evidence>
<evidence type="ECO:0000259" key="2">
    <source>
        <dbReference type="PROSITE" id="PS50164"/>
    </source>
</evidence>
<dbReference type="InterPro" id="IPR000305">
    <property type="entry name" value="GIY-YIG_endonuc"/>
</dbReference>
<proteinExistence type="inferred from homology"/>
<dbReference type="PANTHER" id="PTHR34477">
    <property type="entry name" value="UPF0213 PROTEIN YHBQ"/>
    <property type="match status" value="1"/>
</dbReference>
<accession>A0A2M7UC05</accession>
<dbReference type="AlphaFoldDB" id="A0A2M7UC05"/>
<dbReference type="PANTHER" id="PTHR34477:SF1">
    <property type="entry name" value="UPF0213 PROTEIN YHBQ"/>
    <property type="match status" value="1"/>
</dbReference>
<name>A0A2M7UC05_9BACT</name>
<comment type="similarity">
    <text evidence="1">Belongs to the UPF0213 family.</text>
</comment>
<dbReference type="EMBL" id="PFOG01000212">
    <property type="protein sequence ID" value="PIZ68689.1"/>
    <property type="molecule type" value="Genomic_DNA"/>
</dbReference>
<gene>
    <name evidence="3" type="ORF">COY11_05745</name>
</gene>
<dbReference type="Pfam" id="PF01541">
    <property type="entry name" value="GIY-YIG"/>
    <property type="match status" value="1"/>
</dbReference>
<reference evidence="4" key="1">
    <citation type="submission" date="2017-09" db="EMBL/GenBank/DDBJ databases">
        <title>Depth-based differentiation of microbial function through sediment-hosted aquifers and enrichment of novel symbionts in the deep terrestrial subsurface.</title>
        <authorList>
            <person name="Probst A.J."/>
            <person name="Ladd B."/>
            <person name="Jarett J.K."/>
            <person name="Geller-Mcgrath D.E."/>
            <person name="Sieber C.M.K."/>
            <person name="Emerson J.B."/>
            <person name="Anantharaman K."/>
            <person name="Thomas B.C."/>
            <person name="Malmstrom R."/>
            <person name="Stieglmeier M."/>
            <person name="Klingl A."/>
            <person name="Woyke T."/>
            <person name="Ryan C.M."/>
            <person name="Banfield J.F."/>
        </authorList>
    </citation>
    <scope>NUCLEOTIDE SEQUENCE [LARGE SCALE GENOMIC DNA]</scope>
</reference>
<dbReference type="CDD" id="cd10449">
    <property type="entry name" value="GIY-YIG_SLX1_like"/>
    <property type="match status" value="1"/>
</dbReference>
<protein>
    <recommendedName>
        <fullName evidence="2">GIY-YIG domain-containing protein</fullName>
    </recommendedName>
</protein>
<evidence type="ECO:0000256" key="1">
    <source>
        <dbReference type="ARBA" id="ARBA00007435"/>
    </source>
</evidence>
<sequence>MFFYVYALESLKDGNRYIGYTENLKGRLKEHNDGKSLSTEFRRPFKLIYFEGCLDKEDAKRREYYLKTTQAQYINFDSFLFCSAMPRGGRSCITGQGRRFLGLRLINYKHKRPALGIGS</sequence>
<dbReference type="PROSITE" id="PS50164">
    <property type="entry name" value="GIY_YIG"/>
    <property type="match status" value="1"/>
</dbReference>